<feature type="active site" description="Schiff-base intermediate with substrate" evidence="2">
    <location>
        <position position="180"/>
    </location>
</feature>
<dbReference type="OrthoDB" id="191315at2759"/>
<dbReference type="SUPFAM" id="SSF51569">
    <property type="entry name" value="Aldolase"/>
    <property type="match status" value="1"/>
</dbReference>
<evidence type="ECO:0000313" key="5">
    <source>
        <dbReference type="Proteomes" id="UP000562929"/>
    </source>
</evidence>
<dbReference type="PRINTS" id="PR00146">
    <property type="entry name" value="DHPICSNTHASE"/>
</dbReference>
<sequence>MSLHFLISLDITLPPGVYVPTTCLFTPTDTIDTTATETHAQRLAHAQIAGLVVQGSNGEAIHLDRQERSLVTRTTREALNALHLQHVPLIVGCDSQSTRETLILCRDAAADGGSHALVLPPSYYRSLLTTESIVRFYTDVADESPIPLVVYNFPSVCGGLDLDSDTILTLARHPNIVGVKLTCGNTGKLARIVAGCDDDFRVLAGSADFIVQALSVGGHGVVAGLANLVPRTCVELIRLCNNGRVKEARELQAVVAAADWVAIRGGFVSVKAALQRYHGYGGRPREPCVLPVGEALEEQMEGFAEVVRFEGELMAAGGGR</sequence>
<comment type="caution">
    <text evidence="4">The sequence shown here is derived from an EMBL/GenBank/DDBJ whole genome shotgun (WGS) entry which is preliminary data.</text>
</comment>
<evidence type="ECO:0000256" key="1">
    <source>
        <dbReference type="PIRNR" id="PIRNR001365"/>
    </source>
</evidence>
<dbReference type="Pfam" id="PF00701">
    <property type="entry name" value="DHDPS"/>
    <property type="match status" value="1"/>
</dbReference>
<evidence type="ECO:0000256" key="3">
    <source>
        <dbReference type="PIRSR" id="PIRSR001365-2"/>
    </source>
</evidence>
<feature type="binding site" evidence="3">
    <location>
        <position position="222"/>
    </location>
    <ligand>
        <name>pyruvate</name>
        <dbReference type="ChEBI" id="CHEBI:15361"/>
    </ligand>
</feature>
<keyword evidence="1" id="KW-0456">Lyase</keyword>
<keyword evidence="5" id="KW-1185">Reference proteome</keyword>
<organism evidence="4 5">
    <name type="scientific">Ophiocordyceps camponoti-floridani</name>
    <dbReference type="NCBI Taxonomy" id="2030778"/>
    <lineage>
        <taxon>Eukaryota</taxon>
        <taxon>Fungi</taxon>
        <taxon>Dikarya</taxon>
        <taxon>Ascomycota</taxon>
        <taxon>Pezizomycotina</taxon>
        <taxon>Sordariomycetes</taxon>
        <taxon>Hypocreomycetidae</taxon>
        <taxon>Hypocreales</taxon>
        <taxon>Ophiocordycipitaceae</taxon>
        <taxon>Ophiocordyceps</taxon>
    </lineage>
</organism>
<dbReference type="SMART" id="SM01130">
    <property type="entry name" value="DHDPS"/>
    <property type="match status" value="1"/>
</dbReference>
<dbReference type="InterPro" id="IPR013785">
    <property type="entry name" value="Aldolase_TIM"/>
</dbReference>
<feature type="active site" description="Proton donor/acceptor" evidence="2">
    <location>
        <position position="151"/>
    </location>
</feature>
<dbReference type="EMBL" id="JAACLJ010000003">
    <property type="protein sequence ID" value="KAF4589459.1"/>
    <property type="molecule type" value="Genomic_DNA"/>
</dbReference>
<protein>
    <submittedName>
        <fullName evidence="4">Dihydrodipicolinate synthetase family protein</fullName>
    </submittedName>
</protein>
<name>A0A8H4Q7W0_9HYPO</name>
<proteinExistence type="inferred from homology"/>
<reference evidence="4 5" key="1">
    <citation type="journal article" date="2020" name="G3 (Bethesda)">
        <title>Genetic Underpinnings of Host Manipulation by Ophiocordyceps as Revealed by Comparative Transcriptomics.</title>
        <authorList>
            <person name="Will I."/>
            <person name="Das B."/>
            <person name="Trinh T."/>
            <person name="Brachmann A."/>
            <person name="Ohm R.A."/>
            <person name="de Bekker C."/>
        </authorList>
    </citation>
    <scope>NUCLEOTIDE SEQUENCE [LARGE SCALE GENOMIC DNA]</scope>
    <source>
        <strain evidence="4 5">EC05</strain>
    </source>
</reference>
<evidence type="ECO:0000313" key="4">
    <source>
        <dbReference type="EMBL" id="KAF4589459.1"/>
    </source>
</evidence>
<accession>A0A8H4Q7W0</accession>
<dbReference type="Gene3D" id="3.20.20.70">
    <property type="entry name" value="Aldolase class I"/>
    <property type="match status" value="1"/>
</dbReference>
<dbReference type="InterPro" id="IPR002220">
    <property type="entry name" value="DapA-like"/>
</dbReference>
<dbReference type="PANTHER" id="PTHR12128:SF52">
    <property type="entry name" value="4-HYDROXY-2-OXOGLUTARATE ALDOLASE, MITOCHONDRIAL-RELATED"/>
    <property type="match status" value="1"/>
</dbReference>
<evidence type="ECO:0000256" key="2">
    <source>
        <dbReference type="PIRSR" id="PIRSR001365-1"/>
    </source>
</evidence>
<dbReference type="CDD" id="cd00408">
    <property type="entry name" value="DHDPS-like"/>
    <property type="match status" value="1"/>
</dbReference>
<comment type="similarity">
    <text evidence="1">Belongs to the DapA family.</text>
</comment>
<gene>
    <name evidence="4" type="ORF">GQ602_003348</name>
</gene>
<dbReference type="Proteomes" id="UP000562929">
    <property type="component" value="Unassembled WGS sequence"/>
</dbReference>
<dbReference type="PANTHER" id="PTHR12128">
    <property type="entry name" value="DIHYDRODIPICOLINATE SYNTHASE"/>
    <property type="match status" value="1"/>
</dbReference>
<dbReference type="AlphaFoldDB" id="A0A8H4Q7W0"/>
<dbReference type="PIRSF" id="PIRSF001365">
    <property type="entry name" value="DHDPS"/>
    <property type="match status" value="1"/>
</dbReference>
<dbReference type="GO" id="GO:0008840">
    <property type="term" value="F:4-hydroxy-tetrahydrodipicolinate synthase activity"/>
    <property type="evidence" value="ECO:0007669"/>
    <property type="project" value="TreeGrafter"/>
</dbReference>